<dbReference type="AlphaFoldDB" id="A0A6C0H1B7"/>
<proteinExistence type="predicted"/>
<sequence length="123" mass="14717">MITTNQISNDTILPYNYSIFIEEKIKYTFCSNKYGLNNIHSNPFNIRLSHTKILSDEYVEYTYIFDKSILPFIDIYNIIMNLFKKCKCDYCQYLRKISNIPFDEIIKCIHQGQTSYKIINKKI</sequence>
<organism evidence="1">
    <name type="scientific">viral metagenome</name>
    <dbReference type="NCBI Taxonomy" id="1070528"/>
    <lineage>
        <taxon>unclassified sequences</taxon>
        <taxon>metagenomes</taxon>
        <taxon>organismal metagenomes</taxon>
    </lineage>
</organism>
<name>A0A6C0H1B7_9ZZZZ</name>
<evidence type="ECO:0000313" key="1">
    <source>
        <dbReference type="EMBL" id="QHT73935.1"/>
    </source>
</evidence>
<reference evidence="1" key="1">
    <citation type="journal article" date="2020" name="Nature">
        <title>Giant virus diversity and host interactions through global metagenomics.</title>
        <authorList>
            <person name="Schulz F."/>
            <person name="Roux S."/>
            <person name="Paez-Espino D."/>
            <person name="Jungbluth S."/>
            <person name="Walsh D.A."/>
            <person name="Denef V.J."/>
            <person name="McMahon K.D."/>
            <person name="Konstantinidis K.T."/>
            <person name="Eloe-Fadrosh E.A."/>
            <person name="Kyrpides N.C."/>
            <person name="Woyke T."/>
        </authorList>
    </citation>
    <scope>NUCLEOTIDE SEQUENCE</scope>
    <source>
        <strain evidence="1">GVMAG-M-3300023179-4</strain>
    </source>
</reference>
<dbReference type="EMBL" id="MN739834">
    <property type="protein sequence ID" value="QHT73935.1"/>
    <property type="molecule type" value="Genomic_DNA"/>
</dbReference>
<protein>
    <submittedName>
        <fullName evidence="1">Uncharacterized protein</fullName>
    </submittedName>
</protein>
<accession>A0A6C0H1B7</accession>